<keyword evidence="4" id="KW-0238">DNA-binding</keyword>
<evidence type="ECO:0000256" key="1">
    <source>
        <dbReference type="ARBA" id="ARBA00002190"/>
    </source>
</evidence>
<evidence type="ECO:0000256" key="4">
    <source>
        <dbReference type="ARBA" id="ARBA00023125"/>
    </source>
</evidence>
<dbReference type="GO" id="GO:0004803">
    <property type="term" value="F:transposase activity"/>
    <property type="evidence" value="ECO:0007669"/>
    <property type="project" value="InterPro"/>
</dbReference>
<evidence type="ECO:0000256" key="5">
    <source>
        <dbReference type="ARBA" id="ARBA00023172"/>
    </source>
</evidence>
<reference evidence="6 7" key="1">
    <citation type="submission" date="2020-08" db="EMBL/GenBank/DDBJ databases">
        <title>Sequencing the genomes of 1000 actinobacteria strains.</title>
        <authorList>
            <person name="Klenk H.-P."/>
        </authorList>
    </citation>
    <scope>NUCLEOTIDE SEQUENCE [LARGE SCALE GENOMIC DNA]</scope>
    <source>
        <strain evidence="6 7">DSM 19081</strain>
    </source>
</reference>
<evidence type="ECO:0000313" key="6">
    <source>
        <dbReference type="EMBL" id="MBA8921356.1"/>
    </source>
</evidence>
<sequence length="84" mass="9682">MRKIWSNNPNERRNKELCRRTDVVGIFPDREAILRLVGVMLAEQHDEWAETCRYLSLEALARARALGTDTEDVTQPRTIETIAA</sequence>
<organism evidence="6 7">
    <name type="scientific">Nesterenkonia jeotgali</name>
    <dbReference type="NCBI Taxonomy" id="317018"/>
    <lineage>
        <taxon>Bacteria</taxon>
        <taxon>Bacillati</taxon>
        <taxon>Actinomycetota</taxon>
        <taxon>Actinomycetes</taxon>
        <taxon>Micrococcales</taxon>
        <taxon>Micrococcaceae</taxon>
        <taxon>Nesterenkonia</taxon>
    </lineage>
</organism>
<protein>
    <submittedName>
        <fullName evidence="6">Transposase-like protein</fullName>
    </submittedName>
</protein>
<comment type="function">
    <text evidence="1">Required for the transposition of the insertion element.</text>
</comment>
<dbReference type="InterPro" id="IPR001207">
    <property type="entry name" value="Transposase_mutator"/>
</dbReference>
<evidence type="ECO:0000256" key="2">
    <source>
        <dbReference type="ARBA" id="ARBA00010961"/>
    </source>
</evidence>
<dbReference type="Proteomes" id="UP000546252">
    <property type="component" value="Unassembled WGS sequence"/>
</dbReference>
<name>A0A839FN73_9MICC</name>
<evidence type="ECO:0000256" key="3">
    <source>
        <dbReference type="ARBA" id="ARBA00022578"/>
    </source>
</evidence>
<dbReference type="GO" id="GO:0003677">
    <property type="term" value="F:DNA binding"/>
    <property type="evidence" value="ECO:0007669"/>
    <property type="project" value="UniProtKB-KW"/>
</dbReference>
<dbReference type="GO" id="GO:0006313">
    <property type="term" value="P:DNA transposition"/>
    <property type="evidence" value="ECO:0007669"/>
    <property type="project" value="InterPro"/>
</dbReference>
<evidence type="ECO:0000313" key="7">
    <source>
        <dbReference type="Proteomes" id="UP000546252"/>
    </source>
</evidence>
<dbReference type="AlphaFoldDB" id="A0A839FN73"/>
<dbReference type="EMBL" id="JACJIH010000001">
    <property type="protein sequence ID" value="MBA8921356.1"/>
    <property type="molecule type" value="Genomic_DNA"/>
</dbReference>
<proteinExistence type="inferred from homology"/>
<keyword evidence="3" id="KW-0815">Transposition</keyword>
<gene>
    <name evidence="6" type="ORF">HNR24_001289</name>
</gene>
<comment type="caution">
    <text evidence="6">The sequence shown here is derived from an EMBL/GenBank/DDBJ whole genome shotgun (WGS) entry which is preliminary data.</text>
</comment>
<comment type="similarity">
    <text evidence="2">Belongs to the transposase mutator family.</text>
</comment>
<keyword evidence="5" id="KW-0233">DNA recombination</keyword>
<dbReference type="Pfam" id="PF00872">
    <property type="entry name" value="Transposase_mut"/>
    <property type="match status" value="1"/>
</dbReference>
<accession>A0A839FN73</accession>